<dbReference type="InterPro" id="IPR010359">
    <property type="entry name" value="IrrE_HExxH"/>
</dbReference>
<gene>
    <name evidence="4" type="ORF">PML80_09965</name>
</gene>
<proteinExistence type="predicted"/>
<dbReference type="Proteomes" id="UP001179483">
    <property type="component" value="Plasmid pK79-1-A"/>
</dbReference>
<dbReference type="RefSeq" id="WP_271736881.1">
    <property type="nucleotide sequence ID" value="NZ_CP116591.1"/>
</dbReference>
<name>A0AAE9XSI4_9LACT</name>
<accession>A0AAE9XSI4</accession>
<keyword evidence="4" id="KW-0614">Plasmid</keyword>
<dbReference type="GO" id="GO:0003697">
    <property type="term" value="F:single-stranded DNA binding"/>
    <property type="evidence" value="ECO:0007669"/>
    <property type="project" value="InterPro"/>
</dbReference>
<protein>
    <submittedName>
        <fullName evidence="4">ArdC-like ssDNA-binding domain-containing protein</fullName>
    </submittedName>
</protein>
<evidence type="ECO:0000256" key="1">
    <source>
        <dbReference type="SAM" id="MobiDB-lite"/>
    </source>
</evidence>
<dbReference type="Gene3D" id="1.10.10.2910">
    <property type="match status" value="1"/>
</dbReference>
<dbReference type="Pfam" id="PF06114">
    <property type="entry name" value="Peptidase_M78"/>
    <property type="match status" value="1"/>
</dbReference>
<dbReference type="Pfam" id="PF08401">
    <property type="entry name" value="ArdcN"/>
    <property type="match status" value="1"/>
</dbReference>
<evidence type="ECO:0000313" key="5">
    <source>
        <dbReference type="Proteomes" id="UP001179483"/>
    </source>
</evidence>
<feature type="region of interest" description="Disordered" evidence="1">
    <location>
        <begin position="432"/>
        <end position="456"/>
    </location>
</feature>
<organism evidence="4 5">
    <name type="scientific">Aerococcus urinaeequi</name>
    <dbReference type="NCBI Taxonomy" id="51665"/>
    <lineage>
        <taxon>Bacteria</taxon>
        <taxon>Bacillati</taxon>
        <taxon>Bacillota</taxon>
        <taxon>Bacilli</taxon>
        <taxon>Lactobacillales</taxon>
        <taxon>Aerococcaceae</taxon>
        <taxon>Aerococcus</taxon>
    </lineage>
</organism>
<dbReference type="InterPro" id="IPR013610">
    <property type="entry name" value="ArdC_N"/>
</dbReference>
<dbReference type="EMBL" id="CP116591">
    <property type="protein sequence ID" value="WCG38793.1"/>
    <property type="molecule type" value="Genomic_DNA"/>
</dbReference>
<dbReference type="AlphaFoldDB" id="A0AAE9XSI4"/>
<evidence type="ECO:0000259" key="3">
    <source>
        <dbReference type="Pfam" id="PF08401"/>
    </source>
</evidence>
<feature type="domain" description="IrrE N-terminal-like" evidence="2">
    <location>
        <begin position="197"/>
        <end position="291"/>
    </location>
</feature>
<evidence type="ECO:0000313" key="4">
    <source>
        <dbReference type="EMBL" id="WCG38793.1"/>
    </source>
</evidence>
<evidence type="ECO:0000259" key="2">
    <source>
        <dbReference type="Pfam" id="PF06114"/>
    </source>
</evidence>
<feature type="domain" description="N-terminal" evidence="3">
    <location>
        <begin position="10"/>
        <end position="122"/>
    </location>
</feature>
<sequence length="456" mass="52742">MAWKDKQNAVEELTRKMNENIKNFKKDPKEELELLKYISQFNNYSIKNISLIRSQRDGALGVASYKQFKEKGYQVQRGEKAIKILAPKFQDMFRYKEEGQIKTKPVSQATKEQKQGIKEGKYEVIKGKITNFIAVPVFDITQTDCPPEDYPVLYPNKPENFNFKGTEKDLKRFHQAVSDYAKLQNVKVNYDVVDGTAKGFYAPALNAIVVDKHLNEKEQTKVLLHELAHAEMHNSKIMKDKAPELKAVNVLEYQAEMTAYIVSSKFELDTEDYSTHYLASWTKREVDDDVYLKSLDEVKEVSSKLIDKIVENYNKLEQTLKPESTLNSDESIAKSIHFLSDQNDDNHFEKLKNEKLKVTDIAIEVKDNYQNNFVKLTDGNQEYKTNIPTAGLSKDDLKEWQKGLTGQEFLEQNLNYKALKQNPDLNLNVTNETDRELQPVNELTQDNQKEITSPKR</sequence>
<geneLocation type="plasmid" evidence="4 5">
    <name>pK79-1-A</name>
</geneLocation>
<feature type="compositionally biased region" description="Basic and acidic residues" evidence="1">
    <location>
        <begin position="447"/>
        <end position="456"/>
    </location>
</feature>
<reference evidence="4" key="1">
    <citation type="submission" date="2023-01" db="EMBL/GenBank/DDBJ databases">
        <title>Oxazolidinone resistance genes in florfenicol resistant enterococci from beef cattle and veal calves at slaughter.</title>
        <authorList>
            <person name="Biggel M."/>
        </authorList>
    </citation>
    <scope>NUCLEOTIDE SEQUENCE</scope>
    <source>
        <strain evidence="4">K79-1</strain>
        <plasmid evidence="4">pK79-1-A</plasmid>
    </source>
</reference>